<feature type="domain" description="RNA-binding S4" evidence="2">
    <location>
        <begin position="181"/>
        <end position="238"/>
    </location>
</feature>
<accession>A0A3S0IJF2</accession>
<reference evidence="3 4" key="1">
    <citation type="submission" date="2018-12" db="EMBL/GenBank/DDBJ databases">
        <title>Bacillus yapensis draft genome sequence.</title>
        <authorList>
            <person name="Yu L."/>
            <person name="Xu X."/>
            <person name="Tang X."/>
        </authorList>
    </citation>
    <scope>NUCLEOTIDE SEQUENCE [LARGE SCALE GENOMIC DNA]</scope>
    <source>
        <strain evidence="3 4">XXST-01</strain>
    </source>
</reference>
<dbReference type="AlphaFoldDB" id="A0A3S0IJF2"/>
<dbReference type="InterPro" id="IPR002942">
    <property type="entry name" value="S4_RNA-bd"/>
</dbReference>
<gene>
    <name evidence="3" type="ORF">EKG37_02445</name>
</gene>
<evidence type="ECO:0000313" key="4">
    <source>
        <dbReference type="Proteomes" id="UP000271374"/>
    </source>
</evidence>
<keyword evidence="1" id="KW-0694">RNA-binding</keyword>
<protein>
    <submittedName>
        <fullName evidence="3">RNA-binding protein</fullName>
    </submittedName>
</protein>
<dbReference type="EMBL" id="RXNT01000002">
    <property type="protein sequence ID" value="RTR35508.1"/>
    <property type="molecule type" value="Genomic_DNA"/>
</dbReference>
<dbReference type="Pfam" id="PF01479">
    <property type="entry name" value="S4"/>
    <property type="match status" value="1"/>
</dbReference>
<dbReference type="PROSITE" id="PS50889">
    <property type="entry name" value="S4"/>
    <property type="match status" value="1"/>
</dbReference>
<dbReference type="InterPro" id="IPR012677">
    <property type="entry name" value="Nucleotide-bd_a/b_plait_sf"/>
</dbReference>
<evidence type="ECO:0000259" key="2">
    <source>
        <dbReference type="SMART" id="SM00363"/>
    </source>
</evidence>
<dbReference type="Proteomes" id="UP000271374">
    <property type="component" value="Unassembled WGS sequence"/>
</dbReference>
<dbReference type="PANTHER" id="PTHR13633:SF3">
    <property type="entry name" value="MITOCHONDRIAL TRANSCRIPTION RESCUE FACTOR 1"/>
    <property type="match status" value="1"/>
</dbReference>
<dbReference type="InterPro" id="IPR048443">
    <property type="entry name" value="RqcP2_N"/>
</dbReference>
<name>A0A3S0IJF2_9BACI</name>
<dbReference type="Gene3D" id="3.10.290.10">
    <property type="entry name" value="RNA-binding S4 domain"/>
    <property type="match status" value="1"/>
</dbReference>
<organism evidence="3 4">
    <name type="scientific">Bacillus yapensis</name>
    <dbReference type="NCBI Taxonomy" id="2492960"/>
    <lineage>
        <taxon>Bacteria</taxon>
        <taxon>Bacillati</taxon>
        <taxon>Bacillota</taxon>
        <taxon>Bacilli</taxon>
        <taxon>Bacillales</taxon>
        <taxon>Bacillaceae</taxon>
        <taxon>Bacillus</taxon>
    </lineage>
</organism>
<dbReference type="Pfam" id="PF21278">
    <property type="entry name" value="YlmH_1st"/>
    <property type="match status" value="1"/>
</dbReference>
<dbReference type="Gene3D" id="3.30.1370.160">
    <property type="match status" value="1"/>
</dbReference>
<dbReference type="PANTHER" id="PTHR13633">
    <property type="entry name" value="MITOCHONDRIAL TRANSCRIPTION RESCUE FACTOR 1"/>
    <property type="match status" value="1"/>
</dbReference>
<keyword evidence="4" id="KW-1185">Reference proteome</keyword>
<proteinExistence type="predicted"/>
<dbReference type="CDD" id="cd00165">
    <property type="entry name" value="S4"/>
    <property type="match status" value="1"/>
</dbReference>
<dbReference type="InterPro" id="IPR040591">
    <property type="entry name" value="RqcP2_RBD"/>
</dbReference>
<dbReference type="OrthoDB" id="9812787at2"/>
<dbReference type="RefSeq" id="WP_126405809.1">
    <property type="nucleotide sequence ID" value="NZ_RXNT01000002.1"/>
</dbReference>
<dbReference type="SUPFAM" id="SSF55174">
    <property type="entry name" value="Alpha-L RNA-binding motif"/>
    <property type="match status" value="1"/>
</dbReference>
<comment type="caution">
    <text evidence="3">The sequence shown here is derived from an EMBL/GenBank/DDBJ whole genome shotgun (WGS) entry which is preliminary data.</text>
</comment>
<evidence type="ECO:0000313" key="3">
    <source>
        <dbReference type="EMBL" id="RTR35508.1"/>
    </source>
</evidence>
<sequence>MNIYQHFRPEEREFIDQVLQWKDFVENSYSPKLTDFLDPREQQIIKTIIGTGSEIKVAFFGGLEENERKRALIYPDYLNVEKDDFNIQLFEIEYATKFITIEHPQVLGSLMGLGLKRGKFGDIIIQNDRVQFLVGKEISDYIRMQLTHIGRSSISLKEIPLEEGLYIHDSWQEISTTVSSLRLDTIMSALLNISRQRSQEYIRAGRVKVNWTTIENPAFDCDVADMISVRGFGRSKIISIEGRTKKDKIRIIAGKQK</sequence>
<dbReference type="SMART" id="SM00363">
    <property type="entry name" value="S4"/>
    <property type="match status" value="1"/>
</dbReference>
<dbReference type="Gene3D" id="3.30.70.330">
    <property type="match status" value="1"/>
</dbReference>
<dbReference type="InterPro" id="IPR036986">
    <property type="entry name" value="S4_RNA-bd_sf"/>
</dbReference>
<evidence type="ECO:0000256" key="1">
    <source>
        <dbReference type="PROSITE-ProRule" id="PRU00182"/>
    </source>
</evidence>
<dbReference type="Pfam" id="PF17774">
    <property type="entry name" value="YlmH_RBD"/>
    <property type="match status" value="1"/>
</dbReference>
<dbReference type="GO" id="GO:0003723">
    <property type="term" value="F:RNA binding"/>
    <property type="evidence" value="ECO:0007669"/>
    <property type="project" value="UniProtKB-KW"/>
</dbReference>